<organism evidence="2 3">
    <name type="scientific">Hyaloscypha variabilis (strain UAMH 11265 / GT02V1 / F)</name>
    <name type="common">Meliniomyces variabilis</name>
    <dbReference type="NCBI Taxonomy" id="1149755"/>
    <lineage>
        <taxon>Eukaryota</taxon>
        <taxon>Fungi</taxon>
        <taxon>Dikarya</taxon>
        <taxon>Ascomycota</taxon>
        <taxon>Pezizomycotina</taxon>
        <taxon>Leotiomycetes</taxon>
        <taxon>Helotiales</taxon>
        <taxon>Hyaloscyphaceae</taxon>
        <taxon>Hyaloscypha</taxon>
        <taxon>Hyaloscypha variabilis</taxon>
    </lineage>
</organism>
<dbReference type="PANTHER" id="PTHR43662">
    <property type="match status" value="1"/>
</dbReference>
<dbReference type="Pfam" id="PF09362">
    <property type="entry name" value="DUF1996"/>
    <property type="match status" value="1"/>
</dbReference>
<dbReference type="STRING" id="1149755.A0A2J6RJM9"/>
<evidence type="ECO:0000313" key="3">
    <source>
        <dbReference type="Proteomes" id="UP000235786"/>
    </source>
</evidence>
<accession>A0A2J6RJM9</accession>
<dbReference type="InterPro" id="IPR018535">
    <property type="entry name" value="DUF1996"/>
</dbReference>
<name>A0A2J6RJM9_HYAVF</name>
<evidence type="ECO:0000313" key="2">
    <source>
        <dbReference type="EMBL" id="PMD38709.1"/>
    </source>
</evidence>
<gene>
    <name evidence="2" type="ORF">L207DRAFT_597311</name>
</gene>
<evidence type="ECO:0000259" key="1">
    <source>
        <dbReference type="Pfam" id="PF09362"/>
    </source>
</evidence>
<dbReference type="EMBL" id="KZ613947">
    <property type="protein sequence ID" value="PMD38709.1"/>
    <property type="molecule type" value="Genomic_DNA"/>
</dbReference>
<reference evidence="2 3" key="1">
    <citation type="submission" date="2016-04" db="EMBL/GenBank/DDBJ databases">
        <title>A degradative enzymes factory behind the ericoid mycorrhizal symbiosis.</title>
        <authorList>
            <consortium name="DOE Joint Genome Institute"/>
            <person name="Martino E."/>
            <person name="Morin E."/>
            <person name="Grelet G."/>
            <person name="Kuo A."/>
            <person name="Kohler A."/>
            <person name="Daghino S."/>
            <person name="Barry K."/>
            <person name="Choi C."/>
            <person name="Cichocki N."/>
            <person name="Clum A."/>
            <person name="Copeland A."/>
            <person name="Hainaut M."/>
            <person name="Haridas S."/>
            <person name="Labutti K."/>
            <person name="Lindquist E."/>
            <person name="Lipzen A."/>
            <person name="Khouja H.-R."/>
            <person name="Murat C."/>
            <person name="Ohm R."/>
            <person name="Olson A."/>
            <person name="Spatafora J."/>
            <person name="Veneault-Fourrey C."/>
            <person name="Henrissat B."/>
            <person name="Grigoriev I."/>
            <person name="Martin F."/>
            <person name="Perotto S."/>
        </authorList>
    </citation>
    <scope>NUCLEOTIDE SEQUENCE [LARGE SCALE GENOMIC DNA]</scope>
    <source>
        <strain evidence="2 3">F</strain>
    </source>
</reference>
<sequence length="343" mass="37980">MLRFACSQLVIERLDPLVSSGVIGSPHAHQIVGGNSFNATMEPVEYDLPSRSNCTSCTFSEDFGNYWTAVMYYRARNGTYKRVAQFPNGGLKQNGGITVYYIPPYDGVTNVTTFKPGFRMLAGDPMLRSTTGESRDICHRCFVEDTFAYYETPPCVGANDTTGFPNQFCAGGIRATISFPTCWDGVNLDSPDHRSHVAYATIPFEGYMDPNATRPYAAAMQLGKCPDTHPVHLPQLMYEVMWDTRPYNSKELWGEDGSQPFVYAMGDATGHGQHGDYLFGWKGDALQRAINGHCTNDYDNCKELLSQPAEDAEKCTIPQTVKEDVDGDNWLASLPGNVSINMD</sequence>
<dbReference type="PANTHER" id="PTHR43662:SF2">
    <property type="entry name" value="DUF1996 DOMAIN-CONTAINING PROTEIN"/>
    <property type="match status" value="1"/>
</dbReference>
<dbReference type="OrthoDB" id="74764at2759"/>
<proteinExistence type="predicted"/>
<dbReference type="AlphaFoldDB" id="A0A2J6RJM9"/>
<protein>
    <recommendedName>
        <fullName evidence="1">DUF1996 domain-containing protein</fullName>
    </recommendedName>
</protein>
<dbReference type="Proteomes" id="UP000235786">
    <property type="component" value="Unassembled WGS sequence"/>
</dbReference>
<keyword evidence="3" id="KW-1185">Reference proteome</keyword>
<feature type="domain" description="DUF1996" evidence="1">
    <location>
        <begin position="15"/>
        <end position="281"/>
    </location>
</feature>